<feature type="region of interest" description="Disordered" evidence="3">
    <location>
        <begin position="1"/>
        <end position="22"/>
    </location>
</feature>
<dbReference type="InterPro" id="IPR020084">
    <property type="entry name" value="NUDIX_hydrolase_CS"/>
</dbReference>
<keyword evidence="6" id="KW-1185">Reference proteome</keyword>
<dbReference type="PROSITE" id="PS00893">
    <property type="entry name" value="NUDIX_BOX"/>
    <property type="match status" value="1"/>
</dbReference>
<evidence type="ECO:0000313" key="5">
    <source>
        <dbReference type="EMBL" id="GIG54558.1"/>
    </source>
</evidence>
<accession>A0A919Q5B8</accession>
<sequence length="308" mass="33004">MTTQDPASHVPPRLPGVRDPGDAWVTAADGTRYWGRFGAAGLLVHDPARGVLLQHRAMWSHHGGTWGIPGGALHAGEPPAAGALREANEEAGVPADAVVAFATSAVDREVWRYTTVLARVERSFTPHAGDAESLELAWVTVDAVAQRELHPAFAQAWPRLRRMLDVRPVLVVDAANVVGSRPDGWWKDRAAATQRLVQRLAVIAREGLPAAALELDGDRWMPRIEMVIEGRARDATAVAPVVMTVARGSGDDLIVERAAERREQGDAVTVVTSDRGLAEQVREAGATTRGAGWLLALLDEAADPPASR</sequence>
<dbReference type="InterPro" id="IPR015797">
    <property type="entry name" value="NUDIX_hydrolase-like_dom_sf"/>
</dbReference>
<dbReference type="PANTHER" id="PTHR43046:SF2">
    <property type="entry name" value="8-OXO-DGTP DIPHOSPHATASE-RELATED"/>
    <property type="match status" value="1"/>
</dbReference>
<dbReference type="SUPFAM" id="SSF55811">
    <property type="entry name" value="Nudix"/>
    <property type="match status" value="1"/>
</dbReference>
<comment type="caution">
    <text evidence="5">The sequence shown here is derived from an EMBL/GenBank/DDBJ whole genome shotgun (WGS) entry which is preliminary data.</text>
</comment>
<proteinExistence type="predicted"/>
<name>A0A919Q5B8_9MICO</name>
<organism evidence="5 6">
    <name type="scientific">Demequina activiva</name>
    <dbReference type="NCBI Taxonomy" id="1582364"/>
    <lineage>
        <taxon>Bacteria</taxon>
        <taxon>Bacillati</taxon>
        <taxon>Actinomycetota</taxon>
        <taxon>Actinomycetes</taxon>
        <taxon>Micrococcales</taxon>
        <taxon>Demequinaceae</taxon>
        <taxon>Demequina</taxon>
    </lineage>
</organism>
<dbReference type="RefSeq" id="WP_203654672.1">
    <property type="nucleotide sequence ID" value="NZ_BONR01000002.1"/>
</dbReference>
<reference evidence="5" key="1">
    <citation type="submission" date="2021-01" db="EMBL/GenBank/DDBJ databases">
        <title>Whole genome shotgun sequence of Demequina activiva NBRC 110675.</title>
        <authorList>
            <person name="Komaki H."/>
            <person name="Tamura T."/>
        </authorList>
    </citation>
    <scope>NUCLEOTIDE SEQUENCE</scope>
    <source>
        <strain evidence="5">NBRC 110675</strain>
    </source>
</reference>
<dbReference type="GO" id="GO:0016787">
    <property type="term" value="F:hydrolase activity"/>
    <property type="evidence" value="ECO:0007669"/>
    <property type="project" value="UniProtKB-KW"/>
</dbReference>
<feature type="domain" description="Nudix hydrolase" evidence="4">
    <location>
        <begin position="35"/>
        <end position="162"/>
    </location>
</feature>
<dbReference type="AlphaFoldDB" id="A0A919Q5B8"/>
<keyword evidence="2" id="KW-0378">Hydrolase</keyword>
<dbReference type="PANTHER" id="PTHR43046">
    <property type="entry name" value="GDP-MANNOSE MANNOSYL HYDROLASE"/>
    <property type="match status" value="1"/>
</dbReference>
<evidence type="ECO:0000313" key="6">
    <source>
        <dbReference type="Proteomes" id="UP000652354"/>
    </source>
</evidence>
<dbReference type="Pfam" id="PF00293">
    <property type="entry name" value="NUDIX"/>
    <property type="match status" value="1"/>
</dbReference>
<dbReference type="InterPro" id="IPR000086">
    <property type="entry name" value="NUDIX_hydrolase_dom"/>
</dbReference>
<dbReference type="Proteomes" id="UP000652354">
    <property type="component" value="Unassembled WGS sequence"/>
</dbReference>
<dbReference type="EMBL" id="BONR01000002">
    <property type="protein sequence ID" value="GIG54558.1"/>
    <property type="molecule type" value="Genomic_DNA"/>
</dbReference>
<comment type="cofactor">
    <cofactor evidence="1">
        <name>Mg(2+)</name>
        <dbReference type="ChEBI" id="CHEBI:18420"/>
    </cofactor>
</comment>
<evidence type="ECO:0000259" key="4">
    <source>
        <dbReference type="PROSITE" id="PS51462"/>
    </source>
</evidence>
<protein>
    <submittedName>
        <fullName evidence="5">NTP pyrophosphohydrolase</fullName>
    </submittedName>
</protein>
<dbReference type="Gene3D" id="3.90.79.10">
    <property type="entry name" value="Nucleoside Triphosphate Pyrophosphohydrolase"/>
    <property type="match status" value="1"/>
</dbReference>
<dbReference type="PROSITE" id="PS51462">
    <property type="entry name" value="NUDIX"/>
    <property type="match status" value="1"/>
</dbReference>
<gene>
    <name evidence="5" type="ORF">Dac01nite_13100</name>
</gene>
<evidence type="ECO:0000256" key="1">
    <source>
        <dbReference type="ARBA" id="ARBA00001946"/>
    </source>
</evidence>
<evidence type="ECO:0000256" key="2">
    <source>
        <dbReference type="ARBA" id="ARBA00022801"/>
    </source>
</evidence>
<evidence type="ECO:0000256" key="3">
    <source>
        <dbReference type="SAM" id="MobiDB-lite"/>
    </source>
</evidence>